<feature type="transmembrane region" description="Helical" evidence="1">
    <location>
        <begin position="130"/>
        <end position="149"/>
    </location>
</feature>
<evidence type="ECO:0000256" key="1">
    <source>
        <dbReference type="SAM" id="Phobius"/>
    </source>
</evidence>
<keyword evidence="3" id="KW-1185">Reference proteome</keyword>
<reference evidence="2" key="1">
    <citation type="submission" date="2022-10" db="EMBL/GenBank/DDBJ databases">
        <title>The complete genomes of actinobacterial strains from the NBC collection.</title>
        <authorList>
            <person name="Joergensen T.S."/>
            <person name="Alvarez Arevalo M."/>
            <person name="Sterndorff E.B."/>
            <person name="Faurdal D."/>
            <person name="Vuksanovic O."/>
            <person name="Mourched A.-S."/>
            <person name="Charusanti P."/>
            <person name="Shaw S."/>
            <person name="Blin K."/>
            <person name="Weber T."/>
        </authorList>
    </citation>
    <scope>NUCLEOTIDE SEQUENCE</scope>
    <source>
        <strain evidence="2">NBC_00303</strain>
    </source>
</reference>
<dbReference type="EMBL" id="CP108036">
    <property type="protein sequence ID" value="WUN79801.1"/>
    <property type="molecule type" value="Genomic_DNA"/>
</dbReference>
<dbReference type="GeneID" id="95497477"/>
<name>A0ABZ1QAS8_9ACTN</name>
<keyword evidence="1" id="KW-0812">Transmembrane</keyword>
<evidence type="ECO:0000313" key="3">
    <source>
        <dbReference type="Proteomes" id="UP001432312"/>
    </source>
</evidence>
<evidence type="ECO:0000313" key="2">
    <source>
        <dbReference type="EMBL" id="WUN79801.1"/>
    </source>
</evidence>
<sequence length="152" mass="15829">MLALGATYGPGSGVIGLLVAALGIAGLVSMVRVALVNRRTIREGVVAEARCLEAYVVHNRSSDGYTTSQRRLILGFLTPEGRDVRTELVAQVPYAVGDTVPVRYLPECPERVVPAGATFGIGLSAGLKGVAMLGLVYAGLSLMVMALGADWA</sequence>
<feature type="transmembrane region" description="Helical" evidence="1">
    <location>
        <begin position="12"/>
        <end position="35"/>
    </location>
</feature>
<dbReference type="Proteomes" id="UP001432312">
    <property type="component" value="Chromosome"/>
</dbReference>
<proteinExistence type="predicted"/>
<organism evidence="2 3">
    <name type="scientific">Streptomyces erythrochromogenes</name>
    <dbReference type="NCBI Taxonomy" id="285574"/>
    <lineage>
        <taxon>Bacteria</taxon>
        <taxon>Bacillati</taxon>
        <taxon>Actinomycetota</taxon>
        <taxon>Actinomycetes</taxon>
        <taxon>Kitasatosporales</taxon>
        <taxon>Streptomycetaceae</taxon>
        <taxon>Streptomyces</taxon>
    </lineage>
</organism>
<dbReference type="RefSeq" id="WP_051893276.1">
    <property type="nucleotide sequence ID" value="NZ_CP108036.1"/>
</dbReference>
<gene>
    <name evidence="2" type="ORF">OHA91_15545</name>
</gene>
<accession>A0ABZ1QAS8</accession>
<keyword evidence="1" id="KW-1133">Transmembrane helix</keyword>
<keyword evidence="1" id="KW-0472">Membrane</keyword>
<protein>
    <submittedName>
        <fullName evidence="2">DUF3592 domain-containing protein</fullName>
    </submittedName>
</protein>